<proteinExistence type="predicted"/>
<accession>A0A0U1L7Y3</accession>
<reference evidence="2" key="1">
    <citation type="submission" date="2015-03" db="EMBL/GenBank/DDBJ databases">
        <authorList>
            <person name="Nijsse Bart"/>
        </authorList>
    </citation>
    <scope>NUCLEOTIDE SEQUENCE [LARGE SCALE GENOMIC DNA]</scope>
</reference>
<keyword evidence="2" id="KW-1185">Reference proteome</keyword>
<protein>
    <submittedName>
        <fullName evidence="1">Uncharacterized protein</fullName>
    </submittedName>
</protein>
<sequence>MISNVSEPTLENLTAAIALREQRGNRLQILYYQGEDLSYLGKLERNLEETLKLLFEKRKTTAREIAELKGIAINSASNRLKKLYDHRLILREEVIDNSGKQHIYFLPS</sequence>
<organism evidence="1 2">
    <name type="scientific">Sporomusa ovata</name>
    <dbReference type="NCBI Taxonomy" id="2378"/>
    <lineage>
        <taxon>Bacteria</taxon>
        <taxon>Bacillati</taxon>
        <taxon>Bacillota</taxon>
        <taxon>Negativicutes</taxon>
        <taxon>Selenomonadales</taxon>
        <taxon>Sporomusaceae</taxon>
        <taxon>Sporomusa</taxon>
    </lineage>
</organism>
<evidence type="ECO:0000313" key="2">
    <source>
        <dbReference type="Proteomes" id="UP000049855"/>
    </source>
</evidence>
<name>A0A0U1L7Y3_9FIRM</name>
<dbReference type="InterPro" id="IPR036388">
    <property type="entry name" value="WH-like_DNA-bd_sf"/>
</dbReference>
<dbReference type="Proteomes" id="UP000049855">
    <property type="component" value="Unassembled WGS sequence"/>
</dbReference>
<gene>
    <name evidence="1" type="ORF">SpAn4DRAFT_4368</name>
</gene>
<dbReference type="Gene3D" id="1.10.10.10">
    <property type="entry name" value="Winged helix-like DNA-binding domain superfamily/Winged helix DNA-binding domain"/>
    <property type="match status" value="1"/>
</dbReference>
<dbReference type="EMBL" id="CTRP01000016">
    <property type="protein sequence ID" value="CQR75004.1"/>
    <property type="molecule type" value="Genomic_DNA"/>
</dbReference>
<dbReference type="SUPFAM" id="SSF46785">
    <property type="entry name" value="Winged helix' DNA-binding domain"/>
    <property type="match status" value="1"/>
</dbReference>
<dbReference type="InterPro" id="IPR036390">
    <property type="entry name" value="WH_DNA-bd_sf"/>
</dbReference>
<evidence type="ECO:0000313" key="1">
    <source>
        <dbReference type="EMBL" id="CQR75004.1"/>
    </source>
</evidence>
<dbReference type="AlphaFoldDB" id="A0A0U1L7Y3"/>